<gene>
    <name evidence="5" type="ORF">M0R45_031887</name>
</gene>
<dbReference type="GO" id="GO:0000166">
    <property type="term" value="F:nucleotide binding"/>
    <property type="evidence" value="ECO:0007669"/>
    <property type="project" value="UniProtKB-KW"/>
</dbReference>
<evidence type="ECO:0000313" key="5">
    <source>
        <dbReference type="EMBL" id="KAK9923470.1"/>
    </source>
</evidence>
<sequence length="67" mass="7634">MADALISFLIEQLASTAFEQIKGNVRLVLDVEKDVNQLTKSLKKIHAVLKDAEKRRVKEAVVQEWLD</sequence>
<dbReference type="AlphaFoldDB" id="A0AAW1WHJ5"/>
<organism evidence="5 6">
    <name type="scientific">Rubus argutus</name>
    <name type="common">Southern blackberry</name>
    <dbReference type="NCBI Taxonomy" id="59490"/>
    <lineage>
        <taxon>Eukaryota</taxon>
        <taxon>Viridiplantae</taxon>
        <taxon>Streptophyta</taxon>
        <taxon>Embryophyta</taxon>
        <taxon>Tracheophyta</taxon>
        <taxon>Spermatophyta</taxon>
        <taxon>Magnoliopsida</taxon>
        <taxon>eudicotyledons</taxon>
        <taxon>Gunneridae</taxon>
        <taxon>Pentapetalae</taxon>
        <taxon>rosids</taxon>
        <taxon>fabids</taxon>
        <taxon>Rosales</taxon>
        <taxon>Rosaceae</taxon>
        <taxon>Rosoideae</taxon>
        <taxon>Rosoideae incertae sedis</taxon>
        <taxon>Rubus</taxon>
    </lineage>
</organism>
<evidence type="ECO:0000256" key="3">
    <source>
        <dbReference type="ARBA" id="ARBA00022821"/>
    </source>
</evidence>
<keyword evidence="1" id="KW-0677">Repeat</keyword>
<dbReference type="InterPro" id="IPR041118">
    <property type="entry name" value="Rx_N"/>
</dbReference>
<evidence type="ECO:0000313" key="6">
    <source>
        <dbReference type="Proteomes" id="UP001457282"/>
    </source>
</evidence>
<dbReference type="EMBL" id="JBEDUW010000006">
    <property type="protein sequence ID" value="KAK9923470.1"/>
    <property type="molecule type" value="Genomic_DNA"/>
</dbReference>
<accession>A0AAW1WHJ5</accession>
<reference evidence="5 6" key="1">
    <citation type="journal article" date="2023" name="G3 (Bethesda)">
        <title>A chromosome-length genome assembly and annotation of blackberry (Rubus argutus, cv. 'Hillquist').</title>
        <authorList>
            <person name="Bruna T."/>
            <person name="Aryal R."/>
            <person name="Dudchenko O."/>
            <person name="Sargent D.J."/>
            <person name="Mead D."/>
            <person name="Buti M."/>
            <person name="Cavallini A."/>
            <person name="Hytonen T."/>
            <person name="Andres J."/>
            <person name="Pham M."/>
            <person name="Weisz D."/>
            <person name="Mascagni F."/>
            <person name="Usai G."/>
            <person name="Natali L."/>
            <person name="Bassil N."/>
            <person name="Fernandez G.E."/>
            <person name="Lomsadze A."/>
            <person name="Armour M."/>
            <person name="Olukolu B."/>
            <person name="Poorten T."/>
            <person name="Britton C."/>
            <person name="Davik J."/>
            <person name="Ashrafi H."/>
            <person name="Aiden E.L."/>
            <person name="Borodovsky M."/>
            <person name="Worthington M."/>
        </authorList>
    </citation>
    <scope>NUCLEOTIDE SEQUENCE [LARGE SCALE GENOMIC DNA]</scope>
    <source>
        <strain evidence="5">PI 553951</strain>
    </source>
</reference>
<evidence type="ECO:0000256" key="2">
    <source>
        <dbReference type="ARBA" id="ARBA00022741"/>
    </source>
</evidence>
<proteinExistence type="predicted"/>
<dbReference type="Pfam" id="PF18052">
    <property type="entry name" value="Rx_N"/>
    <property type="match status" value="1"/>
</dbReference>
<evidence type="ECO:0000259" key="4">
    <source>
        <dbReference type="Pfam" id="PF18052"/>
    </source>
</evidence>
<dbReference type="GO" id="GO:0006952">
    <property type="term" value="P:defense response"/>
    <property type="evidence" value="ECO:0007669"/>
    <property type="project" value="UniProtKB-KW"/>
</dbReference>
<protein>
    <recommendedName>
        <fullName evidence="4">Disease resistance N-terminal domain-containing protein</fullName>
    </recommendedName>
</protein>
<dbReference type="Gene3D" id="1.20.5.4130">
    <property type="match status" value="1"/>
</dbReference>
<comment type="caution">
    <text evidence="5">The sequence shown here is derived from an EMBL/GenBank/DDBJ whole genome shotgun (WGS) entry which is preliminary data.</text>
</comment>
<feature type="domain" description="Disease resistance N-terminal" evidence="4">
    <location>
        <begin position="6"/>
        <end position="67"/>
    </location>
</feature>
<evidence type="ECO:0000256" key="1">
    <source>
        <dbReference type="ARBA" id="ARBA00022737"/>
    </source>
</evidence>
<keyword evidence="6" id="KW-1185">Reference proteome</keyword>
<keyword evidence="2" id="KW-0547">Nucleotide-binding</keyword>
<dbReference type="Proteomes" id="UP001457282">
    <property type="component" value="Unassembled WGS sequence"/>
</dbReference>
<name>A0AAW1WHJ5_RUBAR</name>
<keyword evidence="3" id="KW-0611">Plant defense</keyword>